<dbReference type="WBParaSite" id="TCNE_0001397401-mRNA-1">
    <property type="protein sequence ID" value="TCNE_0001397401-mRNA-1"/>
    <property type="gene ID" value="TCNE_0001397401"/>
</dbReference>
<dbReference type="Proteomes" id="UP000050794">
    <property type="component" value="Unassembled WGS sequence"/>
</dbReference>
<evidence type="ECO:0000313" key="2">
    <source>
        <dbReference type="Proteomes" id="UP000050794"/>
    </source>
</evidence>
<protein>
    <submittedName>
        <fullName evidence="1 3">Uncharacterized protein</fullName>
    </submittedName>
</protein>
<name>A0A183UZQ4_TOXCA</name>
<organism evidence="2 3">
    <name type="scientific">Toxocara canis</name>
    <name type="common">Canine roundworm</name>
    <dbReference type="NCBI Taxonomy" id="6265"/>
    <lineage>
        <taxon>Eukaryota</taxon>
        <taxon>Metazoa</taxon>
        <taxon>Ecdysozoa</taxon>
        <taxon>Nematoda</taxon>
        <taxon>Chromadorea</taxon>
        <taxon>Rhabditida</taxon>
        <taxon>Spirurina</taxon>
        <taxon>Ascaridomorpha</taxon>
        <taxon>Ascaridoidea</taxon>
        <taxon>Toxocaridae</taxon>
        <taxon>Toxocara</taxon>
    </lineage>
</organism>
<reference evidence="1 2" key="2">
    <citation type="submission" date="2018-11" db="EMBL/GenBank/DDBJ databases">
        <authorList>
            <consortium name="Pathogen Informatics"/>
        </authorList>
    </citation>
    <scope>NUCLEOTIDE SEQUENCE [LARGE SCALE GENOMIC DNA]</scope>
</reference>
<evidence type="ECO:0000313" key="3">
    <source>
        <dbReference type="WBParaSite" id="TCNE_0001397401-mRNA-1"/>
    </source>
</evidence>
<reference evidence="3" key="1">
    <citation type="submission" date="2016-06" db="UniProtKB">
        <authorList>
            <consortium name="WormBaseParasite"/>
        </authorList>
    </citation>
    <scope>IDENTIFICATION</scope>
</reference>
<evidence type="ECO:0000313" key="1">
    <source>
        <dbReference type="EMBL" id="VDM45295.1"/>
    </source>
</evidence>
<gene>
    <name evidence="1" type="ORF">TCNE_LOCUS13974</name>
</gene>
<accession>A0A183UZQ4</accession>
<sequence length="112" mass="12582">MELVYSGQGPDGARFSDIFLLNILISVSFHLSPPGQILFSMWCCLDIAPHIIAAPVAFLDGSLIFCTPFLAITHPSLAESFLDNSFRRTALPLFSTALPYRDWFADETFFRY</sequence>
<proteinExistence type="predicted"/>
<keyword evidence="2" id="KW-1185">Reference proteome</keyword>
<dbReference type="EMBL" id="UYWY01021995">
    <property type="protein sequence ID" value="VDM45295.1"/>
    <property type="molecule type" value="Genomic_DNA"/>
</dbReference>
<dbReference type="AlphaFoldDB" id="A0A183UZQ4"/>